<comment type="caution">
    <text evidence="1">The sequence shown here is derived from an EMBL/GenBank/DDBJ whole genome shotgun (WGS) entry which is preliminary data.</text>
</comment>
<evidence type="ECO:0000313" key="2">
    <source>
        <dbReference type="Proteomes" id="UP000437736"/>
    </source>
</evidence>
<organism evidence="1 2">
    <name type="scientific">Acidiferrimicrobium australe</name>
    <dbReference type="NCBI Taxonomy" id="2664430"/>
    <lineage>
        <taxon>Bacteria</taxon>
        <taxon>Bacillati</taxon>
        <taxon>Actinomycetota</taxon>
        <taxon>Acidimicrobiia</taxon>
        <taxon>Acidimicrobiales</taxon>
        <taxon>Acidimicrobiaceae</taxon>
        <taxon>Acidiferrimicrobium</taxon>
    </lineage>
</organism>
<dbReference type="SUPFAM" id="SSF53756">
    <property type="entry name" value="UDP-Glycosyltransferase/glycogen phosphorylase"/>
    <property type="match status" value="1"/>
</dbReference>
<proteinExistence type="predicted"/>
<dbReference type="Gene3D" id="3.40.50.2000">
    <property type="entry name" value="Glycogen Phosphorylase B"/>
    <property type="match status" value="1"/>
</dbReference>
<dbReference type="PANTHER" id="PTHR46656">
    <property type="entry name" value="PUTATIVE-RELATED"/>
    <property type="match status" value="1"/>
</dbReference>
<accession>A0ABW9QYI2</accession>
<protein>
    <submittedName>
        <fullName evidence="1">Glycosyltransferase</fullName>
    </submittedName>
</protein>
<gene>
    <name evidence="1" type="ORF">GHK86_18715</name>
</gene>
<dbReference type="PANTHER" id="PTHR46656:SF3">
    <property type="entry name" value="PUTATIVE-RELATED"/>
    <property type="match status" value="1"/>
</dbReference>
<dbReference type="Pfam" id="PF13692">
    <property type="entry name" value="Glyco_trans_1_4"/>
    <property type="match status" value="1"/>
</dbReference>
<dbReference type="EMBL" id="WJHE01001191">
    <property type="protein sequence ID" value="MST34747.1"/>
    <property type="molecule type" value="Genomic_DNA"/>
</dbReference>
<dbReference type="CDD" id="cd03801">
    <property type="entry name" value="GT4_PimA-like"/>
    <property type="match status" value="1"/>
</dbReference>
<keyword evidence="2" id="KW-1185">Reference proteome</keyword>
<name>A0ABW9QYI2_9ACTN</name>
<feature type="non-terminal residue" evidence="1">
    <location>
        <position position="385"/>
    </location>
</feature>
<evidence type="ECO:0000313" key="1">
    <source>
        <dbReference type="EMBL" id="MST34747.1"/>
    </source>
</evidence>
<dbReference type="Proteomes" id="UP000437736">
    <property type="component" value="Unassembled WGS sequence"/>
</dbReference>
<reference evidence="1 2" key="1">
    <citation type="submission" date="2019-11" db="EMBL/GenBank/DDBJ databases">
        <title>Acidiferrimicrobium australis gen. nov., sp. nov., an acidophilic and obligately heterotrophic, member of the Actinobacteria that catalyses dissimilatory oxido- reduction of iron isolated from metal-rich acidic water in Chile.</title>
        <authorList>
            <person name="Gonzalez D."/>
            <person name="Huber K."/>
            <person name="Hedrich S."/>
            <person name="Rojas-Villalobos C."/>
            <person name="Quatrini R."/>
            <person name="Dinamarca M.A."/>
            <person name="Schwarz A."/>
            <person name="Canales C."/>
            <person name="Nancucheo I."/>
        </authorList>
    </citation>
    <scope>NUCLEOTIDE SEQUENCE [LARGE SCALE GENOMIC DNA]</scope>
    <source>
        <strain evidence="1 2">USS-CCA1</strain>
    </source>
</reference>
<sequence length="385" mass="41171">MSLLAAVDGASPILPPVRTGSVLWYGPYLNPSGYGEEARGFLGPLQQAGWSICARSSGDDSVAFAGSLQGSPFEASLGQALVLQPVDPVIAVIHLPGSAAQPVRGAVRTVMRTMFETDGLPPGWAGVLNGVDEIWVPSAFNVETFRRAGVTVPLHVVPGGVDTELFRPDVAPLAVPGARGRVYLSVFEWSHRKAPDVLLRAWAAAFGPGDPVSLVLRCFPRDRFDGDTTAAVEALVDEELARLGRSRADVAPIVCLGESLPPGAMPHLMAAADVYLGVARGEGWGRPLLEAMATGLAVVGTRWSGNLAFMDDDNSLLVDVERLVEIDERMDLDFYRGQRWAEPSVEHLVDILRRTADDRGLVEAVGARARADADGRWRWTHAAGV</sequence>